<keyword evidence="7" id="KW-0067">ATP-binding</keyword>
<keyword evidence="3" id="KW-0808">Transferase</keyword>
<evidence type="ECO:0000256" key="1">
    <source>
        <dbReference type="ARBA" id="ARBA00001946"/>
    </source>
</evidence>
<evidence type="ECO:0000256" key="9">
    <source>
        <dbReference type="ARBA" id="ARBA00038276"/>
    </source>
</evidence>
<reference evidence="12" key="1">
    <citation type="journal article" date="2011" name="MBio">
        <title>Novel metabolic attributes of the genus Cyanothece, comprising a group of unicellular nitrogen-fixing Cyanobacteria.</title>
        <authorList>
            <person name="Bandyopadhyay A."/>
            <person name="Elvitigala T."/>
            <person name="Welsh E."/>
            <person name="Stockel J."/>
            <person name="Liberton M."/>
            <person name="Min H."/>
            <person name="Sherman L.A."/>
            <person name="Pakrasi H.B."/>
        </authorList>
    </citation>
    <scope>NUCLEOTIDE SEQUENCE [LARGE SCALE GENOMIC DNA]</scope>
    <source>
        <strain evidence="12">PCC 8801</strain>
    </source>
</reference>
<dbReference type="HOGENOM" id="CLU_130257_10_1_3"/>
<protein>
    <submittedName>
        <fullName evidence="11">DNA polymerase beta domain protein region</fullName>
    </submittedName>
</protein>
<keyword evidence="8" id="KW-0460">Magnesium</keyword>
<dbReference type="InterPro" id="IPR043519">
    <property type="entry name" value="NT_sf"/>
</dbReference>
<dbReference type="RefSeq" id="WP_012595166.1">
    <property type="nucleotide sequence ID" value="NC_011726.1"/>
</dbReference>
<dbReference type="Proteomes" id="UP000008204">
    <property type="component" value="Chromosome"/>
</dbReference>
<evidence type="ECO:0000256" key="6">
    <source>
        <dbReference type="ARBA" id="ARBA00022741"/>
    </source>
</evidence>
<dbReference type="KEGG" id="cyp:PCC8801_1851"/>
<keyword evidence="5" id="KW-0479">Metal-binding</keyword>
<dbReference type="GO" id="GO:0005524">
    <property type="term" value="F:ATP binding"/>
    <property type="evidence" value="ECO:0007669"/>
    <property type="project" value="UniProtKB-KW"/>
</dbReference>
<dbReference type="Pfam" id="PF01909">
    <property type="entry name" value="NTP_transf_2"/>
    <property type="match status" value="1"/>
</dbReference>
<dbReference type="GO" id="GO:0046872">
    <property type="term" value="F:metal ion binding"/>
    <property type="evidence" value="ECO:0007669"/>
    <property type="project" value="UniProtKB-KW"/>
</dbReference>
<dbReference type="InterPro" id="IPR002934">
    <property type="entry name" value="Polymerase_NTP_transf_dom"/>
</dbReference>
<dbReference type="EMBL" id="CP001287">
    <property type="protein sequence ID" value="ACK65894.1"/>
    <property type="molecule type" value="Genomic_DNA"/>
</dbReference>
<name>B7JXT0_RIPO1</name>
<dbReference type="CDD" id="cd05403">
    <property type="entry name" value="NT_KNTase_like"/>
    <property type="match status" value="1"/>
</dbReference>
<evidence type="ECO:0000256" key="4">
    <source>
        <dbReference type="ARBA" id="ARBA00022695"/>
    </source>
</evidence>
<dbReference type="eggNOG" id="COG1669">
    <property type="taxonomic scope" value="Bacteria"/>
</dbReference>
<dbReference type="Gene3D" id="3.30.460.10">
    <property type="entry name" value="Beta Polymerase, domain 2"/>
    <property type="match status" value="1"/>
</dbReference>
<evidence type="ECO:0000313" key="12">
    <source>
        <dbReference type="Proteomes" id="UP000008204"/>
    </source>
</evidence>
<keyword evidence="12" id="KW-1185">Reference proteome</keyword>
<evidence type="ECO:0000256" key="3">
    <source>
        <dbReference type="ARBA" id="ARBA00022679"/>
    </source>
</evidence>
<keyword evidence="6" id="KW-0547">Nucleotide-binding</keyword>
<sequence>MNKDTVINIVKIHQETLKTLGVQSLKLFGSVARNEATETSDVDFLVEFNAPVGLFGLFRVKHYLEDILGCSVDLGTVQALKEHLRETVLKESIHVI</sequence>
<gene>
    <name evidence="11" type="ordered locus">PCC8801_1851</name>
</gene>
<keyword evidence="2" id="KW-1277">Toxin-antitoxin system</keyword>
<keyword evidence="4" id="KW-0548">Nucleotidyltransferase</keyword>
<dbReference type="SUPFAM" id="SSF81301">
    <property type="entry name" value="Nucleotidyltransferase"/>
    <property type="match status" value="1"/>
</dbReference>
<dbReference type="OrthoDB" id="9809668at2"/>
<evidence type="ECO:0000313" key="11">
    <source>
        <dbReference type="EMBL" id="ACK65894.1"/>
    </source>
</evidence>
<feature type="domain" description="Polymerase nucleotidyl transferase" evidence="10">
    <location>
        <begin position="13"/>
        <end position="92"/>
    </location>
</feature>
<dbReference type="STRING" id="41431.PCC8801_1851"/>
<accession>B7JXT0</accession>
<evidence type="ECO:0000256" key="2">
    <source>
        <dbReference type="ARBA" id="ARBA00022649"/>
    </source>
</evidence>
<dbReference type="GO" id="GO:0016779">
    <property type="term" value="F:nucleotidyltransferase activity"/>
    <property type="evidence" value="ECO:0007669"/>
    <property type="project" value="UniProtKB-KW"/>
</dbReference>
<dbReference type="PANTHER" id="PTHR33571">
    <property type="entry name" value="SSL8005 PROTEIN"/>
    <property type="match status" value="1"/>
</dbReference>
<evidence type="ECO:0000256" key="7">
    <source>
        <dbReference type="ARBA" id="ARBA00022840"/>
    </source>
</evidence>
<evidence type="ECO:0000256" key="5">
    <source>
        <dbReference type="ARBA" id="ARBA00022723"/>
    </source>
</evidence>
<evidence type="ECO:0000259" key="10">
    <source>
        <dbReference type="Pfam" id="PF01909"/>
    </source>
</evidence>
<comment type="similarity">
    <text evidence="9">Belongs to the MntA antitoxin family.</text>
</comment>
<dbReference type="PANTHER" id="PTHR33571:SF14">
    <property type="entry name" value="PROTEIN ADENYLYLTRANSFERASE MJ0435-RELATED"/>
    <property type="match status" value="1"/>
</dbReference>
<comment type="cofactor">
    <cofactor evidence="1">
        <name>Mg(2+)</name>
        <dbReference type="ChEBI" id="CHEBI:18420"/>
    </cofactor>
</comment>
<organism evidence="11 12">
    <name type="scientific">Rippkaea orientalis (strain PCC 8801 / RF-1)</name>
    <name type="common">Cyanothece sp. (strain PCC 8801)</name>
    <dbReference type="NCBI Taxonomy" id="41431"/>
    <lineage>
        <taxon>Bacteria</taxon>
        <taxon>Bacillati</taxon>
        <taxon>Cyanobacteriota</taxon>
        <taxon>Cyanophyceae</taxon>
        <taxon>Oscillatoriophycideae</taxon>
        <taxon>Chroococcales</taxon>
        <taxon>Aphanothecaceae</taxon>
        <taxon>Rippkaea</taxon>
        <taxon>Rippkaea orientalis</taxon>
    </lineage>
</organism>
<proteinExistence type="inferred from homology"/>
<dbReference type="AlphaFoldDB" id="B7JXT0"/>
<evidence type="ECO:0000256" key="8">
    <source>
        <dbReference type="ARBA" id="ARBA00022842"/>
    </source>
</evidence>
<dbReference type="InterPro" id="IPR052038">
    <property type="entry name" value="Type-VII_TA_antitoxin"/>
</dbReference>